<dbReference type="Proteomes" id="UP000823775">
    <property type="component" value="Unassembled WGS sequence"/>
</dbReference>
<dbReference type="Pfam" id="PF07059">
    <property type="entry name" value="EDR2_C"/>
    <property type="match status" value="1"/>
</dbReference>
<sequence length="210" mass="23339">MCSTIKQKQNLHHQRSAVLTSTSAVGGGRDWREESIAGGSLKHVDLDKGKNGYITAGRPIQPARAKLLNEKSESTLWCLASTAGRHGLAPIQLQVDHVLARHDNRVMHAREISLRRQVSQNLHSRALFLHLALGYVTSVTIDMGFLVEAQTEEELPEKLFGAVRVCQMEMSSATFVDTTSARKVLPTANLHNPINSSRVQARRREKNEED</sequence>
<reference evidence="3 4" key="1">
    <citation type="journal article" date="2021" name="BMC Genomics">
        <title>Datura genome reveals duplications of psychoactive alkaloid biosynthetic genes and high mutation rate following tissue culture.</title>
        <authorList>
            <person name="Rajewski A."/>
            <person name="Carter-House D."/>
            <person name="Stajich J."/>
            <person name="Litt A."/>
        </authorList>
    </citation>
    <scope>NUCLEOTIDE SEQUENCE [LARGE SCALE GENOMIC DNA]</scope>
    <source>
        <strain evidence="3">AR-01</strain>
    </source>
</reference>
<feature type="region of interest" description="Disordered" evidence="1">
    <location>
        <begin position="1"/>
        <end position="25"/>
    </location>
</feature>
<dbReference type="InterPro" id="IPR045096">
    <property type="entry name" value="EDR2-like"/>
</dbReference>
<dbReference type="PANTHER" id="PTHR12136">
    <property type="entry name" value="ENHANCED DISEASE RESISTANCE-RELATED"/>
    <property type="match status" value="1"/>
</dbReference>
<proteinExistence type="predicted"/>
<dbReference type="EMBL" id="JACEIK010000769">
    <property type="protein sequence ID" value="MCD7461995.1"/>
    <property type="molecule type" value="Genomic_DNA"/>
</dbReference>
<dbReference type="PANTHER" id="PTHR12136:SF91">
    <property type="entry name" value="PROTEIN ENHANCED DISEASE RESISTANCE 2-LIKE"/>
    <property type="match status" value="1"/>
</dbReference>
<keyword evidence="4" id="KW-1185">Reference proteome</keyword>
<evidence type="ECO:0000259" key="2">
    <source>
        <dbReference type="Pfam" id="PF07059"/>
    </source>
</evidence>
<accession>A0ABS8ST92</accession>
<organism evidence="3 4">
    <name type="scientific">Datura stramonium</name>
    <name type="common">Jimsonweed</name>
    <name type="synonym">Common thornapple</name>
    <dbReference type="NCBI Taxonomy" id="4076"/>
    <lineage>
        <taxon>Eukaryota</taxon>
        <taxon>Viridiplantae</taxon>
        <taxon>Streptophyta</taxon>
        <taxon>Embryophyta</taxon>
        <taxon>Tracheophyta</taxon>
        <taxon>Spermatophyta</taxon>
        <taxon>Magnoliopsida</taxon>
        <taxon>eudicotyledons</taxon>
        <taxon>Gunneridae</taxon>
        <taxon>Pentapetalae</taxon>
        <taxon>asterids</taxon>
        <taxon>lamiids</taxon>
        <taxon>Solanales</taxon>
        <taxon>Solanaceae</taxon>
        <taxon>Solanoideae</taxon>
        <taxon>Datureae</taxon>
        <taxon>Datura</taxon>
    </lineage>
</organism>
<name>A0ABS8ST92_DATST</name>
<gene>
    <name evidence="3" type="ORF">HAX54_047529</name>
</gene>
<dbReference type="InterPro" id="IPR009769">
    <property type="entry name" value="EDR2_C"/>
</dbReference>
<comment type="caution">
    <text evidence="3">The sequence shown here is derived from an EMBL/GenBank/DDBJ whole genome shotgun (WGS) entry which is preliminary data.</text>
</comment>
<protein>
    <recommendedName>
        <fullName evidence="2">Protein ENHANCED DISEASE RESISTANCE 2 C-terminal domain-containing protein</fullName>
    </recommendedName>
</protein>
<evidence type="ECO:0000313" key="3">
    <source>
        <dbReference type="EMBL" id="MCD7461995.1"/>
    </source>
</evidence>
<evidence type="ECO:0000256" key="1">
    <source>
        <dbReference type="SAM" id="MobiDB-lite"/>
    </source>
</evidence>
<feature type="domain" description="Protein ENHANCED DISEASE RESISTANCE 2 C-terminal" evidence="2">
    <location>
        <begin position="128"/>
        <end position="169"/>
    </location>
</feature>
<evidence type="ECO:0000313" key="4">
    <source>
        <dbReference type="Proteomes" id="UP000823775"/>
    </source>
</evidence>